<keyword evidence="5" id="KW-1185">Reference proteome</keyword>
<dbReference type="Proteomes" id="UP001449657">
    <property type="component" value="Chromosome"/>
</dbReference>
<keyword evidence="1" id="KW-0472">Membrane</keyword>
<keyword evidence="1" id="KW-1133">Transmembrane helix</keyword>
<dbReference type="Pfam" id="PF04773">
    <property type="entry name" value="FecR"/>
    <property type="match status" value="1"/>
</dbReference>
<feature type="domain" description="Protein FecR C-terminal" evidence="3">
    <location>
        <begin position="287"/>
        <end position="355"/>
    </location>
</feature>
<dbReference type="EMBL" id="CP150096">
    <property type="protein sequence ID" value="WZN49043.1"/>
    <property type="molecule type" value="Genomic_DNA"/>
</dbReference>
<sequence>MNRIWELLAKKFSQEITEQESRELEDLLKTHQRDFQQNEMLQAAWELDAVAPEDDGARGRSELRLKKMLGEVAVEVPGEEAVVPFVVKKTHFRRYAKLYIAGLVNVAAIALVLVLPRLGGGDPLYNKINTERGAKTTVHLPDGSVVTLNSGSRLSYNKDFGEKNREIRLEGEAYFDVVKNPGMPMIVSTGNVEVKVLGTTFNVKAYPEDSVVEASLFTGTIQLTTEQDPERVIMMRPREKVTISHQHDQLATAASTRDKMNETVSLRQVMFNRSDSSFDETAWMKNKIVFKSVRFRDVANELQRKFNTDIHFNDTIFQDIRITGTFSDESIHEIILELQQTIPFQYTSSGHKIYISQ</sequence>
<gene>
    <name evidence="4" type="ORF">WJU22_12770</name>
</gene>
<dbReference type="Gene3D" id="2.60.120.1440">
    <property type="match status" value="1"/>
</dbReference>
<evidence type="ECO:0000313" key="5">
    <source>
        <dbReference type="Proteomes" id="UP001449657"/>
    </source>
</evidence>
<keyword evidence="1" id="KW-0812">Transmembrane</keyword>
<dbReference type="InterPro" id="IPR012373">
    <property type="entry name" value="Ferrdict_sens_TM"/>
</dbReference>
<name>A0ABZ2ZBE0_9BACT</name>
<accession>A0ABZ2ZBE0</accession>
<evidence type="ECO:0000259" key="3">
    <source>
        <dbReference type="Pfam" id="PF16344"/>
    </source>
</evidence>
<dbReference type="PANTHER" id="PTHR30273:SF2">
    <property type="entry name" value="PROTEIN FECR"/>
    <property type="match status" value="1"/>
</dbReference>
<protein>
    <submittedName>
        <fullName evidence="4">FecR domain-containing protein</fullName>
    </submittedName>
</protein>
<dbReference type="RefSeq" id="WP_341843618.1">
    <property type="nucleotide sequence ID" value="NZ_CP149792.1"/>
</dbReference>
<organism evidence="4 5">
    <name type="scientific">Chitinophaga caseinilytica</name>
    <dbReference type="NCBI Taxonomy" id="2267521"/>
    <lineage>
        <taxon>Bacteria</taxon>
        <taxon>Pseudomonadati</taxon>
        <taxon>Bacteroidota</taxon>
        <taxon>Chitinophagia</taxon>
        <taxon>Chitinophagales</taxon>
        <taxon>Chitinophagaceae</taxon>
        <taxon>Chitinophaga</taxon>
    </lineage>
</organism>
<dbReference type="InterPro" id="IPR032508">
    <property type="entry name" value="FecR_C"/>
</dbReference>
<dbReference type="PANTHER" id="PTHR30273">
    <property type="entry name" value="PERIPLASMIC SIGNAL SENSOR AND SIGMA FACTOR ACTIVATOR FECR-RELATED"/>
    <property type="match status" value="1"/>
</dbReference>
<dbReference type="InterPro" id="IPR006860">
    <property type="entry name" value="FecR"/>
</dbReference>
<proteinExistence type="predicted"/>
<feature type="domain" description="FecR protein" evidence="2">
    <location>
        <begin position="127"/>
        <end position="221"/>
    </location>
</feature>
<dbReference type="PIRSF" id="PIRSF018266">
    <property type="entry name" value="FecR"/>
    <property type="match status" value="1"/>
</dbReference>
<reference evidence="4 5" key="1">
    <citation type="submission" date="2024-03" db="EMBL/GenBank/DDBJ databases">
        <title>Chitinophaga caseinilytica sp. nov., a casein hydrolysing bacterium isolated from forest soil.</title>
        <authorList>
            <person name="Lee D.S."/>
            <person name="Han D.M."/>
            <person name="Baek J.H."/>
            <person name="Choi D.G."/>
            <person name="Jeon J.H."/>
            <person name="Jeon C.O."/>
        </authorList>
    </citation>
    <scope>NUCLEOTIDE SEQUENCE [LARGE SCALE GENOMIC DNA]</scope>
    <source>
        <strain evidence="4 5">KACC 19118</strain>
    </source>
</reference>
<evidence type="ECO:0000259" key="2">
    <source>
        <dbReference type="Pfam" id="PF04773"/>
    </source>
</evidence>
<dbReference type="Gene3D" id="3.55.50.30">
    <property type="match status" value="1"/>
</dbReference>
<feature type="transmembrane region" description="Helical" evidence="1">
    <location>
        <begin position="98"/>
        <end position="119"/>
    </location>
</feature>
<evidence type="ECO:0000313" key="4">
    <source>
        <dbReference type="EMBL" id="WZN49043.1"/>
    </source>
</evidence>
<evidence type="ECO:0000256" key="1">
    <source>
        <dbReference type="SAM" id="Phobius"/>
    </source>
</evidence>
<dbReference type="Pfam" id="PF16344">
    <property type="entry name" value="FecR_C"/>
    <property type="match status" value="1"/>
</dbReference>